<sequence>MAMTEESVDQVEVNCLCVQHGQSCNNTRCFVKEGLRANWFYNPVLEEFAIPDSYQEGHGVNVKITFSHRSRNLRHNGHDVICSYSHLGSHISIRCTCNKPRPHLSLIEAACSMYNLD</sequence>
<accession>A0A140IJT0</accession>
<name>A0A140IJT0_ADEC1</name>
<reference evidence="1" key="1">
    <citation type="submission" date="2015-10" db="EMBL/GenBank/DDBJ databases">
        <title>A novel recombinant canine adenovirus type 1 detected from acute lethal cases of infectious canine hepatitis.</title>
        <authorList>
            <person name="Wong M."/>
            <person name="Woolford L."/>
            <person name="Hasan N.H."/>
            <person name="Hemmatzadeh F."/>
        </authorList>
    </citation>
    <scope>NUCLEOTIDE SEQUENCE</scope>
    <source>
        <strain evidence="2">13-0067</strain>
        <strain evidence="1">13-0086</strain>
    </source>
</reference>
<dbReference type="EMBL" id="KT853096">
    <property type="protein sequence ID" value="AMO65164.1"/>
    <property type="molecule type" value="Genomic_DNA"/>
</dbReference>
<evidence type="ECO:0000313" key="2">
    <source>
        <dbReference type="EMBL" id="AMO65168.1"/>
    </source>
</evidence>
<dbReference type="RefSeq" id="AP_000066.1">
    <property type="nucleotide sequence ID" value="AC_000003.1"/>
</dbReference>
<organism evidence="1">
    <name type="scientific">Canine adenovirus serotype 1</name>
    <name type="common">CAdV-1</name>
    <name type="synonym">Canine adenovirus 1</name>
    <dbReference type="NCBI Taxonomy" id="10512"/>
    <lineage>
        <taxon>Viruses</taxon>
        <taxon>Varidnaviria</taxon>
        <taxon>Bamfordvirae</taxon>
        <taxon>Preplasmiviricota</taxon>
        <taxon>Polisuviricotina</taxon>
        <taxon>Pharingeaviricetes</taxon>
        <taxon>Rowavirales</taxon>
        <taxon>Adenoviridae</taxon>
        <taxon>Mastadenovirus</taxon>
        <taxon>Mastadenovirus canidae</taxon>
        <taxon>Canine mastadenovirus A</taxon>
    </lineage>
</organism>
<dbReference type="EMBL" id="KT853097">
    <property type="protein sequence ID" value="AMO65168.1"/>
    <property type="molecule type" value="Genomic_DNA"/>
</dbReference>
<proteinExistence type="predicted"/>
<protein>
    <submittedName>
        <fullName evidence="1">E3 12.5K</fullName>
    </submittedName>
</protein>
<evidence type="ECO:0000313" key="1">
    <source>
        <dbReference type="EMBL" id="AMO65164.1"/>
    </source>
</evidence>